<accession>A0A6J5P8D1</accession>
<dbReference type="EMBL" id="LR796810">
    <property type="protein sequence ID" value="CAB4167282.1"/>
    <property type="molecule type" value="Genomic_DNA"/>
</dbReference>
<gene>
    <name evidence="1" type="ORF">UFOVP861_13</name>
</gene>
<reference evidence="1" key="1">
    <citation type="submission" date="2020-04" db="EMBL/GenBank/DDBJ databases">
        <authorList>
            <person name="Chiriac C."/>
            <person name="Salcher M."/>
            <person name="Ghai R."/>
            <person name="Kavagutti S V."/>
        </authorList>
    </citation>
    <scope>NUCLEOTIDE SEQUENCE</scope>
</reference>
<name>A0A6J5P8D1_9CAUD</name>
<sequence length="63" mass="7372">MSEKSTTQETRLIRLEWWLRRQPVNASLNTKIEAAESFKKRLQAWVDSDNSAEIAPTFQFCTI</sequence>
<evidence type="ECO:0000313" key="1">
    <source>
        <dbReference type="EMBL" id="CAB4167282.1"/>
    </source>
</evidence>
<protein>
    <submittedName>
        <fullName evidence="1">Uncharacterized protein</fullName>
    </submittedName>
</protein>
<proteinExistence type="predicted"/>
<organism evidence="1">
    <name type="scientific">uncultured Caudovirales phage</name>
    <dbReference type="NCBI Taxonomy" id="2100421"/>
    <lineage>
        <taxon>Viruses</taxon>
        <taxon>Duplodnaviria</taxon>
        <taxon>Heunggongvirae</taxon>
        <taxon>Uroviricota</taxon>
        <taxon>Caudoviricetes</taxon>
        <taxon>Peduoviridae</taxon>
        <taxon>Maltschvirus</taxon>
        <taxon>Maltschvirus maltsch</taxon>
    </lineage>
</organism>